<evidence type="ECO:0000256" key="11">
    <source>
        <dbReference type="HAMAP-Rule" id="MF_00190"/>
    </source>
</evidence>
<keyword evidence="7 11" id="KW-0443">Lipid metabolism</keyword>
<dbReference type="PANTHER" id="PTHR21248">
    <property type="entry name" value="CARDIOLIPIN SYNTHASE"/>
    <property type="match status" value="1"/>
</dbReference>
<dbReference type="GO" id="GO:0032049">
    <property type="term" value="P:cardiolipin biosynthetic process"/>
    <property type="evidence" value="ECO:0007669"/>
    <property type="project" value="UniProtKB-UniRule"/>
</dbReference>
<sequence length="472" mass="53439">MTSWLFGLLLLMFHVLGMLSAVQALMSARTSQGAIAWILSLVTVPYLAVPAYWVFGRPRFYGYVSARGERDTVLRRVLAGYRDRIAPYLAGAKEADVRAVEQLAMMPLTSGNRVELLVDGHATFDSLFAGLDAAEDYILIQFFIVRDDALGAKLRERLKAAAQRGVRVRFLYDEIGCHALPDRYLRDLREADIEVSAFHSSRGLRHRFQLNFRNHRKIVVVDGREGWVGGHNVGVEYLGEHPRHGHWRDTHLKLAGPSVLGLQEAFWEDWHWATGEVIRLDWVPVVTCEECQNVVIVPSGPADPQETASLLVQHAIHSARERLWITSPYFVPDHSVQDALRLAAMRGVDVRIMMPERPDHLLVFLSAFSFLPDMLRAGVQVYRYQPGFLHQKVILIDEAAACVGTVNLDNRSFRLNFEVTAFVADRGFAAEVGEMLERDFAKCRRVSLAEIRARPLWRKLVSRAAYLFAPVQ</sequence>
<evidence type="ECO:0000259" key="12">
    <source>
        <dbReference type="PROSITE" id="PS50035"/>
    </source>
</evidence>
<evidence type="ECO:0000256" key="7">
    <source>
        <dbReference type="ARBA" id="ARBA00023098"/>
    </source>
</evidence>
<dbReference type="RefSeq" id="WP_183387347.1">
    <property type="nucleotide sequence ID" value="NZ_JACHXM010000006.1"/>
</dbReference>
<evidence type="ECO:0000256" key="6">
    <source>
        <dbReference type="ARBA" id="ARBA00022989"/>
    </source>
</evidence>
<dbReference type="EC" id="2.7.8.-" evidence="11"/>
<feature type="active site" evidence="11">
    <location>
        <position position="217"/>
    </location>
</feature>
<comment type="subcellular location">
    <subcellularLocation>
        <location evidence="11">Cell membrane</location>
        <topology evidence="11">Multi-pass membrane protein</topology>
    </subcellularLocation>
</comment>
<dbReference type="Proteomes" id="UP000525987">
    <property type="component" value="Unassembled WGS sequence"/>
</dbReference>
<dbReference type="NCBIfam" id="TIGR04265">
    <property type="entry name" value="bac_cardiolipin"/>
    <property type="match status" value="1"/>
</dbReference>
<evidence type="ECO:0000256" key="2">
    <source>
        <dbReference type="ARBA" id="ARBA00022516"/>
    </source>
</evidence>
<evidence type="ECO:0000313" key="14">
    <source>
        <dbReference type="Proteomes" id="UP000525987"/>
    </source>
</evidence>
<dbReference type="InterPro" id="IPR025202">
    <property type="entry name" value="PLD-like_dom"/>
</dbReference>
<comment type="similarity">
    <text evidence="11">Belongs to the phospholipase D family. Cardiolipin synthase subfamily. ClsA sub-subfamily.</text>
</comment>
<dbReference type="PANTHER" id="PTHR21248:SF22">
    <property type="entry name" value="PHOSPHOLIPASE D"/>
    <property type="match status" value="1"/>
</dbReference>
<evidence type="ECO:0000256" key="8">
    <source>
        <dbReference type="ARBA" id="ARBA00023136"/>
    </source>
</evidence>
<dbReference type="PROSITE" id="PS50035">
    <property type="entry name" value="PLD"/>
    <property type="match status" value="2"/>
</dbReference>
<keyword evidence="3 11" id="KW-0808">Transferase</keyword>
<evidence type="ECO:0000256" key="4">
    <source>
        <dbReference type="ARBA" id="ARBA00022692"/>
    </source>
</evidence>
<reference evidence="13 14" key="1">
    <citation type="submission" date="2020-08" db="EMBL/GenBank/DDBJ databases">
        <title>Genomic Encyclopedia of Type Strains, Phase III (KMG-III): the genomes of soil and plant-associated and newly described type strains.</title>
        <authorList>
            <person name="Whitman W."/>
        </authorList>
    </citation>
    <scope>NUCLEOTIDE SEQUENCE [LARGE SCALE GENOMIC DNA]</scope>
    <source>
        <strain evidence="13 14">CECT 5995</strain>
    </source>
</reference>
<dbReference type="InterPro" id="IPR022924">
    <property type="entry name" value="Cardiolipin_synthase"/>
</dbReference>
<keyword evidence="1 11" id="KW-1003">Cell membrane</keyword>
<keyword evidence="2 11" id="KW-0444">Lipid biosynthesis</keyword>
<feature type="active site" evidence="11">
    <location>
        <position position="392"/>
    </location>
</feature>
<keyword evidence="9 11" id="KW-0594">Phospholipid biosynthesis</keyword>
<dbReference type="Pfam" id="PF13091">
    <property type="entry name" value="PLDc_2"/>
    <property type="match status" value="2"/>
</dbReference>
<feature type="transmembrane region" description="Helical" evidence="11">
    <location>
        <begin position="34"/>
        <end position="55"/>
    </location>
</feature>
<feature type="domain" description="PLD phosphodiesterase" evidence="12">
    <location>
        <begin position="385"/>
        <end position="412"/>
    </location>
</feature>
<proteinExistence type="inferred from homology"/>
<dbReference type="InterPro" id="IPR030840">
    <property type="entry name" value="CL_synthase_A"/>
</dbReference>
<dbReference type="EMBL" id="JACHXM010000006">
    <property type="protein sequence ID" value="MBB3140968.1"/>
    <property type="molecule type" value="Genomic_DNA"/>
</dbReference>
<name>A0A7W5BZA9_9GAMM</name>
<keyword evidence="14" id="KW-1185">Reference proteome</keyword>
<evidence type="ECO:0000256" key="10">
    <source>
        <dbReference type="ARBA" id="ARBA00023264"/>
    </source>
</evidence>
<dbReference type="FunFam" id="3.30.870.10:FF:000014">
    <property type="entry name" value="Cardiolipin synthase"/>
    <property type="match status" value="1"/>
</dbReference>
<organism evidence="13 14">
    <name type="scientific">Halomonas organivorans</name>
    <dbReference type="NCBI Taxonomy" id="257772"/>
    <lineage>
        <taxon>Bacteria</taxon>
        <taxon>Pseudomonadati</taxon>
        <taxon>Pseudomonadota</taxon>
        <taxon>Gammaproteobacteria</taxon>
        <taxon>Oceanospirillales</taxon>
        <taxon>Halomonadaceae</taxon>
        <taxon>Halomonas</taxon>
    </lineage>
</organism>
<feature type="active site" evidence="11">
    <location>
        <position position="215"/>
    </location>
</feature>
<evidence type="ECO:0000256" key="9">
    <source>
        <dbReference type="ARBA" id="ARBA00023209"/>
    </source>
</evidence>
<evidence type="ECO:0000256" key="5">
    <source>
        <dbReference type="ARBA" id="ARBA00022737"/>
    </source>
</evidence>
<feature type="domain" description="PLD phosphodiesterase" evidence="12">
    <location>
        <begin position="210"/>
        <end position="237"/>
    </location>
</feature>
<dbReference type="InterPro" id="IPR001736">
    <property type="entry name" value="PLipase_D/transphosphatidylase"/>
</dbReference>
<dbReference type="SMART" id="SM00155">
    <property type="entry name" value="PLDc"/>
    <property type="match status" value="2"/>
</dbReference>
<keyword evidence="5" id="KW-0677">Repeat</keyword>
<protein>
    <recommendedName>
        <fullName evidence="11">Cardiolipin synthase A</fullName>
        <shortName evidence="11">CL synthase</shortName>
        <ecNumber evidence="11">2.7.8.-</ecNumber>
    </recommendedName>
</protein>
<keyword evidence="6 11" id="KW-1133">Transmembrane helix</keyword>
<feature type="active site" evidence="11">
    <location>
        <position position="222"/>
    </location>
</feature>
<dbReference type="AlphaFoldDB" id="A0A7W5BZA9"/>
<dbReference type="CDD" id="cd09161">
    <property type="entry name" value="PLDc_PaCLS_like_2"/>
    <property type="match status" value="1"/>
</dbReference>
<dbReference type="HAMAP" id="MF_00190">
    <property type="entry name" value="Cardiolipin_synth_ClsA"/>
    <property type="match status" value="1"/>
</dbReference>
<comment type="catalytic activity">
    <reaction evidence="11">
        <text>2 a 1,2-diacyl-sn-glycero-3-phospho-(1'-sn-glycerol) = a cardiolipin + glycerol</text>
        <dbReference type="Rhea" id="RHEA:31451"/>
        <dbReference type="ChEBI" id="CHEBI:17754"/>
        <dbReference type="ChEBI" id="CHEBI:62237"/>
        <dbReference type="ChEBI" id="CHEBI:64716"/>
    </reaction>
</comment>
<evidence type="ECO:0000313" key="13">
    <source>
        <dbReference type="EMBL" id="MBB3140968.1"/>
    </source>
</evidence>
<keyword evidence="10 11" id="KW-1208">Phospholipid metabolism</keyword>
<dbReference type="GO" id="GO:0005886">
    <property type="term" value="C:plasma membrane"/>
    <property type="evidence" value="ECO:0007669"/>
    <property type="project" value="UniProtKB-SubCell"/>
</dbReference>
<dbReference type="SUPFAM" id="SSF56024">
    <property type="entry name" value="Phospholipase D/nuclease"/>
    <property type="match status" value="2"/>
</dbReference>
<feature type="active site" evidence="11">
    <location>
        <position position="397"/>
    </location>
</feature>
<dbReference type="CDD" id="cd09155">
    <property type="entry name" value="PLDc_PaCLS_like_1"/>
    <property type="match status" value="1"/>
</dbReference>
<comment type="function">
    <text evidence="11">Catalyzes the reversible phosphatidyl group transfer from one phosphatidylglycerol molecule to another to form cardiolipin (CL) (diphosphatidylglycerol) and glycerol.</text>
</comment>
<comment type="caution">
    <text evidence="11">Lacks conserved residue(s) required for the propagation of feature annotation.</text>
</comment>
<evidence type="ECO:0000256" key="1">
    <source>
        <dbReference type="ARBA" id="ARBA00022475"/>
    </source>
</evidence>
<feature type="active site" evidence="11">
    <location>
        <position position="390"/>
    </location>
</feature>
<evidence type="ECO:0000256" key="3">
    <source>
        <dbReference type="ARBA" id="ARBA00022679"/>
    </source>
</evidence>
<comment type="caution">
    <text evidence="13">The sequence shown here is derived from an EMBL/GenBank/DDBJ whole genome shotgun (WGS) entry which is preliminary data.</text>
</comment>
<gene>
    <name evidence="11" type="primary">clsA</name>
    <name evidence="13" type="ORF">FHR96_001837</name>
</gene>
<keyword evidence="4 11" id="KW-0812">Transmembrane</keyword>
<dbReference type="Gene3D" id="3.30.870.10">
    <property type="entry name" value="Endonuclease Chain A"/>
    <property type="match status" value="2"/>
</dbReference>
<keyword evidence="8 11" id="KW-0472">Membrane</keyword>
<accession>A0A7W5BZA9</accession>
<dbReference type="GO" id="GO:0008808">
    <property type="term" value="F:cardiolipin synthase activity"/>
    <property type="evidence" value="ECO:0007669"/>
    <property type="project" value="UniProtKB-UniRule"/>
</dbReference>